<protein>
    <recommendedName>
        <fullName evidence="10">Excinuclease ABC subunit C</fullName>
    </recommendedName>
</protein>
<keyword evidence="5" id="KW-0234">DNA repair</keyword>
<organism evidence="8 9">
    <name type="scientific">Candidatus Shapirobacteria bacterium CG08_land_8_20_14_0_20_39_18</name>
    <dbReference type="NCBI Taxonomy" id="1974883"/>
    <lineage>
        <taxon>Bacteria</taxon>
        <taxon>Candidatus Shapironibacteriota</taxon>
    </lineage>
</organism>
<proteinExistence type="predicted"/>
<dbReference type="InterPro" id="IPR047296">
    <property type="entry name" value="GIY-YIG_UvrC_Cho"/>
</dbReference>
<dbReference type="SUPFAM" id="SSF46600">
    <property type="entry name" value="C-terminal UvrC-binding domain of UvrB"/>
    <property type="match status" value="1"/>
</dbReference>
<keyword evidence="2" id="KW-0227">DNA damage</keyword>
<evidence type="ECO:0000313" key="9">
    <source>
        <dbReference type="Proteomes" id="UP000228996"/>
    </source>
</evidence>
<dbReference type="GO" id="GO:0006289">
    <property type="term" value="P:nucleotide-excision repair"/>
    <property type="evidence" value="ECO:0007669"/>
    <property type="project" value="InterPro"/>
</dbReference>
<dbReference type="InterPro" id="IPR001162">
    <property type="entry name" value="UvrC_RNase_H_dom"/>
</dbReference>
<name>A0A2M6XD99_9BACT</name>
<dbReference type="InterPro" id="IPR036876">
    <property type="entry name" value="UVR_dom_sf"/>
</dbReference>
<dbReference type="SMART" id="SM00465">
    <property type="entry name" value="GIYc"/>
    <property type="match status" value="1"/>
</dbReference>
<dbReference type="PROSITE" id="PS50165">
    <property type="entry name" value="UVRC"/>
    <property type="match status" value="1"/>
</dbReference>
<dbReference type="SUPFAM" id="SSF82771">
    <property type="entry name" value="GIY-YIG endonuclease"/>
    <property type="match status" value="1"/>
</dbReference>
<dbReference type="GO" id="GO:0009381">
    <property type="term" value="F:excinuclease ABC activity"/>
    <property type="evidence" value="ECO:0007669"/>
    <property type="project" value="InterPro"/>
</dbReference>
<feature type="domain" description="GIY-YIG" evidence="6">
    <location>
        <begin position="27"/>
        <end position="105"/>
    </location>
</feature>
<feature type="domain" description="UvrC family homology region profile" evidence="7">
    <location>
        <begin position="247"/>
        <end position="360"/>
    </location>
</feature>
<dbReference type="InterPro" id="IPR000305">
    <property type="entry name" value="GIY-YIG_endonuc"/>
</dbReference>
<dbReference type="InterPro" id="IPR038476">
    <property type="entry name" value="UvrC_RNase_H_dom_sf"/>
</dbReference>
<dbReference type="Proteomes" id="UP000228996">
    <property type="component" value="Unassembled WGS sequence"/>
</dbReference>
<keyword evidence="4" id="KW-0267">Excision nuclease</keyword>
<evidence type="ECO:0000313" key="8">
    <source>
        <dbReference type="EMBL" id="PIU03624.1"/>
    </source>
</evidence>
<evidence type="ECO:0000256" key="4">
    <source>
        <dbReference type="ARBA" id="ARBA00022881"/>
    </source>
</evidence>
<dbReference type="Pfam" id="PF01541">
    <property type="entry name" value="GIY-YIG"/>
    <property type="match status" value="1"/>
</dbReference>
<comment type="caution">
    <text evidence="8">The sequence shown here is derived from an EMBL/GenBank/DDBJ whole genome shotgun (WGS) entry which is preliminary data.</text>
</comment>
<evidence type="ECO:0000259" key="6">
    <source>
        <dbReference type="PROSITE" id="PS50164"/>
    </source>
</evidence>
<reference evidence="9" key="1">
    <citation type="submission" date="2017-09" db="EMBL/GenBank/DDBJ databases">
        <title>Depth-based differentiation of microbial function through sediment-hosted aquifers and enrichment of novel symbionts in the deep terrestrial subsurface.</title>
        <authorList>
            <person name="Probst A.J."/>
            <person name="Ladd B."/>
            <person name="Jarett J.K."/>
            <person name="Geller-Mcgrath D.E."/>
            <person name="Sieber C.M.K."/>
            <person name="Emerson J.B."/>
            <person name="Anantharaman K."/>
            <person name="Thomas B.C."/>
            <person name="Malmstrom R."/>
            <person name="Stieglmeier M."/>
            <person name="Klingl A."/>
            <person name="Woyke T."/>
            <person name="Ryan C.M."/>
            <person name="Banfield J.F."/>
        </authorList>
    </citation>
    <scope>NUCLEOTIDE SEQUENCE [LARGE SCALE GENOMIC DNA]</scope>
</reference>
<dbReference type="PANTHER" id="PTHR30562">
    <property type="entry name" value="UVRC/OXIDOREDUCTASE"/>
    <property type="match status" value="1"/>
</dbReference>
<dbReference type="Gene3D" id="3.40.1440.10">
    <property type="entry name" value="GIY-YIG endonuclease"/>
    <property type="match status" value="1"/>
</dbReference>
<keyword evidence="1" id="KW-0963">Cytoplasm</keyword>
<evidence type="ECO:0000256" key="2">
    <source>
        <dbReference type="ARBA" id="ARBA00022763"/>
    </source>
</evidence>
<dbReference type="InterPro" id="IPR035901">
    <property type="entry name" value="GIY-YIG_endonuc_sf"/>
</dbReference>
<dbReference type="Pfam" id="PF08459">
    <property type="entry name" value="UvrC_RNaseH_dom"/>
    <property type="match status" value="1"/>
</dbReference>
<evidence type="ECO:0000256" key="5">
    <source>
        <dbReference type="ARBA" id="ARBA00023204"/>
    </source>
</evidence>
<sequence length="438" mass="50907">MLTLSQVARGVIKNHMINKDNLSKIPNKPGTYLFKNSNKEVIYVGKALNLRNRVKSYFIGKSKENRTDNLLENIEKIDYQIVNTEMEALLLEARLIKQYHPKFNKLLKDDTRYLYVGITKEEYPRIKLIRQPEHEENLLDWYGPFPSSYSLKEILRFLRRIFPYCTDPRCSPKKPCFYYRIKMCPGVGIVPSSEYKKNITKIRMFLKGEVRSLLKKLEKQMILESANLKFEQAGETKKKIQMINNLLGKYQRTDEESKFGKQLAGLKEILIKYQGFDPFIIKRIEGYDVSNLGKGIVVGSMVAFINGEPDNSLYRQFRIDKFGGDTEGIYEILKRRLKHQEWIYPQLILVDGGKGQVSAAVKAVKDLGMLGKVGVLGLAKEYETIIIPRFGQDSIKGWKEISLTANSLPLQLLQHIRDEAHRFAQRYYKKIYKKNLLK</sequence>
<dbReference type="FunFam" id="3.40.1440.10:FF:000001">
    <property type="entry name" value="UvrABC system protein C"/>
    <property type="match status" value="1"/>
</dbReference>
<evidence type="ECO:0000259" key="7">
    <source>
        <dbReference type="PROSITE" id="PS50165"/>
    </source>
</evidence>
<dbReference type="CDD" id="cd10434">
    <property type="entry name" value="GIY-YIG_UvrC_Cho"/>
    <property type="match status" value="1"/>
</dbReference>
<dbReference type="PANTHER" id="PTHR30562:SF1">
    <property type="entry name" value="UVRABC SYSTEM PROTEIN C"/>
    <property type="match status" value="1"/>
</dbReference>
<evidence type="ECO:0008006" key="10">
    <source>
        <dbReference type="Google" id="ProtNLM"/>
    </source>
</evidence>
<keyword evidence="3" id="KW-0228">DNA excision</keyword>
<dbReference type="AlphaFoldDB" id="A0A2M6XD99"/>
<accession>A0A2M6XD99</accession>
<evidence type="ECO:0000256" key="3">
    <source>
        <dbReference type="ARBA" id="ARBA00022769"/>
    </source>
</evidence>
<dbReference type="PROSITE" id="PS50164">
    <property type="entry name" value="GIY_YIG"/>
    <property type="match status" value="1"/>
</dbReference>
<gene>
    <name evidence="8" type="ORF">COT44_02415</name>
</gene>
<dbReference type="Gene3D" id="3.30.420.340">
    <property type="entry name" value="UvrC, RNAse H endonuclease domain"/>
    <property type="match status" value="1"/>
</dbReference>
<dbReference type="InterPro" id="IPR050066">
    <property type="entry name" value="UvrABC_protein_C"/>
</dbReference>
<evidence type="ECO:0000256" key="1">
    <source>
        <dbReference type="ARBA" id="ARBA00022490"/>
    </source>
</evidence>
<dbReference type="GO" id="GO:0009380">
    <property type="term" value="C:excinuclease repair complex"/>
    <property type="evidence" value="ECO:0007669"/>
    <property type="project" value="TreeGrafter"/>
</dbReference>
<dbReference type="EMBL" id="PEYO01000013">
    <property type="protein sequence ID" value="PIU03624.1"/>
    <property type="molecule type" value="Genomic_DNA"/>
</dbReference>